<dbReference type="STRING" id="1161919.EPIR_2407"/>
<dbReference type="Proteomes" id="UP000018217">
    <property type="component" value="Unassembled WGS sequence"/>
</dbReference>
<comment type="caution">
    <text evidence="1">The sequence shown here is derived from an EMBL/GenBank/DDBJ whole genome shotgun (WGS) entry which is preliminary data.</text>
</comment>
<dbReference type="EMBL" id="CAHS01000015">
    <property type="protein sequence ID" value="CCG87772.1"/>
    <property type="molecule type" value="Genomic_DNA"/>
</dbReference>
<gene>
    <name evidence="1" type="primary">insE</name>
    <name evidence="1" type="ORF">EPIR_2407</name>
</gene>
<protein>
    <submittedName>
        <fullName evidence="1">Transposase insE for insertion sequence IS3</fullName>
    </submittedName>
</protein>
<evidence type="ECO:0000313" key="1">
    <source>
        <dbReference type="EMBL" id="CCG87772.1"/>
    </source>
</evidence>
<proteinExistence type="predicted"/>
<reference evidence="1 2" key="1">
    <citation type="journal article" date="2013" name="Syst. Appl. Microbiol.">
        <title>Phylogenetic position and virulence apparatus of the pear flower necrosis pathogen Erwinia piriflorinigrans CFBP 5888T as assessed by comparative genomics.</title>
        <authorList>
            <person name="Smits T.H."/>
            <person name="Rezzonico F."/>
            <person name="Lopez M.M."/>
            <person name="Blom J."/>
            <person name="Goesmann A."/>
            <person name="Frey J.E."/>
            <person name="Duffy B."/>
        </authorList>
    </citation>
    <scope>NUCLEOTIDE SEQUENCE [LARGE SCALE GENOMIC DNA]</scope>
    <source>
        <strain evidence="2">CFBP5888</strain>
    </source>
</reference>
<sequence length="74" mass="8507">MTHITKSASISKKPHKQHMPEFRYEALKLAERISAAAAARELSPYDSNSMPIRNWRHAINRFIIGSADRMSNRL</sequence>
<name>V5Z8T4_9GAMM</name>
<organism evidence="1 2">
    <name type="scientific">Erwinia piriflorinigrans CFBP 5888</name>
    <dbReference type="NCBI Taxonomy" id="1161919"/>
    <lineage>
        <taxon>Bacteria</taxon>
        <taxon>Pseudomonadati</taxon>
        <taxon>Pseudomonadota</taxon>
        <taxon>Gammaproteobacteria</taxon>
        <taxon>Enterobacterales</taxon>
        <taxon>Erwiniaceae</taxon>
        <taxon>Erwinia</taxon>
    </lineage>
</organism>
<evidence type="ECO:0000313" key="2">
    <source>
        <dbReference type="Proteomes" id="UP000018217"/>
    </source>
</evidence>
<dbReference type="AlphaFoldDB" id="V5Z8T4"/>
<keyword evidence="2" id="KW-1185">Reference proteome</keyword>
<accession>V5Z8T4</accession>